<evidence type="ECO:0000256" key="2">
    <source>
        <dbReference type="SAM" id="MobiDB-lite"/>
    </source>
</evidence>
<reference evidence="5" key="2">
    <citation type="submission" date="2015-01" db="EMBL/GenBank/DDBJ databases">
        <title>Evolutionary Origins and Diversification of the Mycorrhizal Mutualists.</title>
        <authorList>
            <consortium name="DOE Joint Genome Institute"/>
            <consortium name="Mycorrhizal Genomics Consortium"/>
            <person name="Kohler A."/>
            <person name="Kuo A."/>
            <person name="Nagy L.G."/>
            <person name="Floudas D."/>
            <person name="Copeland A."/>
            <person name="Barry K.W."/>
            <person name="Cichocki N."/>
            <person name="Veneault-Fourrey C."/>
            <person name="LaButti K."/>
            <person name="Lindquist E.A."/>
            <person name="Lipzen A."/>
            <person name="Lundell T."/>
            <person name="Morin E."/>
            <person name="Murat C."/>
            <person name="Riley R."/>
            <person name="Ohm R."/>
            <person name="Sun H."/>
            <person name="Tunlid A."/>
            <person name="Henrissat B."/>
            <person name="Grigoriev I.V."/>
            <person name="Hibbett D.S."/>
            <person name="Martin F."/>
        </authorList>
    </citation>
    <scope>NUCLEOTIDE SEQUENCE [LARGE SCALE GENOMIC DNA]</scope>
    <source>
        <strain evidence="5">F 1598</strain>
    </source>
</reference>
<comment type="similarity">
    <text evidence="1">Belongs to the palA/RIM20 family.</text>
</comment>
<dbReference type="InParanoid" id="A0A0C3FLE5"/>
<proteinExistence type="inferred from homology"/>
<dbReference type="Gene3D" id="1.25.40.280">
    <property type="entry name" value="alix/aip1 like domains"/>
    <property type="match status" value="1"/>
</dbReference>
<dbReference type="GO" id="GO:0005768">
    <property type="term" value="C:endosome"/>
    <property type="evidence" value="ECO:0007669"/>
    <property type="project" value="TreeGrafter"/>
</dbReference>
<dbReference type="SMART" id="SM01041">
    <property type="entry name" value="BRO1"/>
    <property type="match status" value="1"/>
</dbReference>
<dbReference type="CDD" id="cd09241">
    <property type="entry name" value="BRO1_ScRim20-like"/>
    <property type="match status" value="1"/>
</dbReference>
<dbReference type="InterPro" id="IPR025304">
    <property type="entry name" value="ALIX_V_dom"/>
</dbReference>
<dbReference type="AlphaFoldDB" id="A0A0C3FLE5"/>
<dbReference type="Pfam" id="PF13949">
    <property type="entry name" value="ALIX_LYPXL_bnd"/>
    <property type="match status" value="1"/>
</dbReference>
<evidence type="ECO:0000313" key="5">
    <source>
        <dbReference type="Proteomes" id="UP000054166"/>
    </source>
</evidence>
<dbReference type="Gene3D" id="1.20.120.560">
    <property type="entry name" value="alix/aip1 in complex with the ypdl late domain"/>
    <property type="match status" value="1"/>
</dbReference>
<dbReference type="PANTHER" id="PTHR23030:SF39">
    <property type="entry name" value="PROGRAMMED CELL DEATH 6-INTERACTING PROTEIN"/>
    <property type="match status" value="1"/>
</dbReference>
<feature type="domain" description="BRO1" evidence="3">
    <location>
        <begin position="3"/>
        <end position="398"/>
    </location>
</feature>
<sequence length="799" mass="89226">MPNQLAIPFKQSYKTPIKQATRDYIHANTDAHPDAFKWDINRWETLREEGRGGLVHVDRINGSISYHAQLVFILTKLPTDINLEIAYAPVFSATALPITLRNLAFERTAVLFNLGALYSQLASSEDRSTQEGLKRAIAHYQSAAGTFNFLSSSALPSLEFAPGDEDIPLDLTESFVKSLELLMLAQAQECVWQKAVMDHLKNGLIAKLAGKVASLYRASAIAIRQASPSIKHVFPKDWVPHLEAKECHFVSAAQYRKSIDELEANKYGVEIGRLLQAQIEAKKGYDIARRGGVAPAVLQDTKSLLDTVQKNIDRAERDNDLIYHQDVPAASALPAIPEAPVAQLNVPPGLKDPQSVIGKDGVIFGELLGWGANEAINIYNDHKRALIRERLVDAGQELDDYANNTLRSLNLPASLDALERPIGLPPSLLKKAEEVRLEEGPSRIEESIENVEKLAEYNTKLLDEAMDILDSEASEDETARSAKPLTRQPSHLANQELTSKGERYRRILTEAQDSDEHVRQKWDESETNIRSLTWDEADLEILVPSSTVSPPGHSTSNATQMHARTLRVLLESLDDLLLARAQLVQRAQRRADADDIGPRILKVAATFERWVDVKPAMFGDVSDEELAKYDKFISGIEEGRIKQEGILQDIETCNQAFLQSRKDDSSIKERERALQTLDLAYHKYQEIMRNLDEGLKFYNDLAAIFSQFRESCKIWSDSRKQELHSLSHSMQSMSLDADKEAPTLRDGRPVVPQPTKAAATPTRQQRSSRGLPSLNSAEWETEDLPPPPPRVVTKKSKAG</sequence>
<dbReference type="EMBL" id="KN832986">
    <property type="protein sequence ID" value="KIM84860.1"/>
    <property type="molecule type" value="Genomic_DNA"/>
</dbReference>
<name>A0A0C3FLE5_PILCF</name>
<dbReference type="OrthoDB" id="64867at2759"/>
<dbReference type="PROSITE" id="PS51180">
    <property type="entry name" value="BRO1"/>
    <property type="match status" value="1"/>
</dbReference>
<dbReference type="InterPro" id="IPR038499">
    <property type="entry name" value="BRO1_sf"/>
</dbReference>
<dbReference type="STRING" id="765440.A0A0C3FLE5"/>
<dbReference type="PANTHER" id="PTHR23030">
    <property type="entry name" value="PCD6 INTERACTING PROTEIN-RELATED"/>
    <property type="match status" value="1"/>
</dbReference>
<feature type="compositionally biased region" description="Polar residues" evidence="2">
    <location>
        <begin position="761"/>
        <end position="778"/>
    </location>
</feature>
<dbReference type="HOGENOM" id="CLU_007181_2_1_1"/>
<protein>
    <recommendedName>
        <fullName evidence="3">BRO1 domain-containing protein</fullName>
    </recommendedName>
</protein>
<accession>A0A0C3FLE5</accession>
<dbReference type="Pfam" id="PF03097">
    <property type="entry name" value="BRO1"/>
    <property type="match status" value="1"/>
</dbReference>
<evidence type="ECO:0000259" key="3">
    <source>
        <dbReference type="PROSITE" id="PS51180"/>
    </source>
</evidence>
<dbReference type="Gene3D" id="1.20.140.50">
    <property type="entry name" value="alix/aip1 like domains"/>
    <property type="match status" value="1"/>
</dbReference>
<reference evidence="4 5" key="1">
    <citation type="submission" date="2014-04" db="EMBL/GenBank/DDBJ databases">
        <authorList>
            <consortium name="DOE Joint Genome Institute"/>
            <person name="Kuo A."/>
            <person name="Tarkka M."/>
            <person name="Buscot F."/>
            <person name="Kohler A."/>
            <person name="Nagy L.G."/>
            <person name="Floudas D."/>
            <person name="Copeland A."/>
            <person name="Barry K.W."/>
            <person name="Cichocki N."/>
            <person name="Veneault-Fourrey C."/>
            <person name="LaButti K."/>
            <person name="Lindquist E.A."/>
            <person name="Lipzen A."/>
            <person name="Lundell T."/>
            <person name="Morin E."/>
            <person name="Murat C."/>
            <person name="Sun H."/>
            <person name="Tunlid A."/>
            <person name="Henrissat B."/>
            <person name="Grigoriev I.V."/>
            <person name="Hibbett D.S."/>
            <person name="Martin F."/>
            <person name="Nordberg H.P."/>
            <person name="Cantor M.N."/>
            <person name="Hua S.X."/>
        </authorList>
    </citation>
    <scope>NUCLEOTIDE SEQUENCE [LARGE SCALE GENOMIC DNA]</scope>
    <source>
        <strain evidence="4 5">F 1598</strain>
    </source>
</reference>
<feature type="compositionally biased region" description="Polar residues" evidence="2">
    <location>
        <begin position="487"/>
        <end position="498"/>
    </location>
</feature>
<feature type="region of interest" description="Disordered" evidence="2">
    <location>
        <begin position="736"/>
        <end position="799"/>
    </location>
</feature>
<feature type="compositionally biased region" description="Basic and acidic residues" evidence="2">
    <location>
        <begin position="736"/>
        <end position="748"/>
    </location>
</feature>
<feature type="region of interest" description="Disordered" evidence="2">
    <location>
        <begin position="473"/>
        <end position="503"/>
    </location>
</feature>
<evidence type="ECO:0000313" key="4">
    <source>
        <dbReference type="EMBL" id="KIM84860.1"/>
    </source>
</evidence>
<evidence type="ECO:0000256" key="1">
    <source>
        <dbReference type="ARBA" id="ARBA00038154"/>
    </source>
</evidence>
<gene>
    <name evidence="4" type="ORF">PILCRDRAFT_779119</name>
</gene>
<organism evidence="4 5">
    <name type="scientific">Piloderma croceum (strain F 1598)</name>
    <dbReference type="NCBI Taxonomy" id="765440"/>
    <lineage>
        <taxon>Eukaryota</taxon>
        <taxon>Fungi</taxon>
        <taxon>Dikarya</taxon>
        <taxon>Basidiomycota</taxon>
        <taxon>Agaricomycotina</taxon>
        <taxon>Agaricomycetes</taxon>
        <taxon>Agaricomycetidae</taxon>
        <taxon>Atheliales</taxon>
        <taxon>Atheliaceae</taxon>
        <taxon>Piloderma</taxon>
    </lineage>
</organism>
<dbReference type="InterPro" id="IPR004328">
    <property type="entry name" value="BRO1_dom"/>
</dbReference>
<dbReference type="Proteomes" id="UP000054166">
    <property type="component" value="Unassembled WGS sequence"/>
</dbReference>
<keyword evidence="5" id="KW-1185">Reference proteome</keyword>